<protein>
    <submittedName>
        <fullName evidence="6">Modification methylase</fullName>
    </submittedName>
</protein>
<comment type="caution">
    <text evidence="6">The sequence shown here is derived from an EMBL/GenBank/DDBJ whole genome shotgun (WGS) entry which is preliminary data.</text>
</comment>
<name>A0A0G0BEA2_9BACT</name>
<keyword evidence="3" id="KW-0808">Transferase</keyword>
<evidence type="ECO:0000256" key="1">
    <source>
        <dbReference type="ARBA" id="ARBA00006594"/>
    </source>
</evidence>
<feature type="domain" description="DNA methylase N-4/N-6" evidence="5">
    <location>
        <begin position="129"/>
        <end position="178"/>
    </location>
</feature>
<evidence type="ECO:0000256" key="3">
    <source>
        <dbReference type="ARBA" id="ARBA00022679"/>
    </source>
</evidence>
<dbReference type="GO" id="GO:0008170">
    <property type="term" value="F:N-methyltransferase activity"/>
    <property type="evidence" value="ECO:0007669"/>
    <property type="project" value="InterPro"/>
</dbReference>
<dbReference type="GO" id="GO:0003677">
    <property type="term" value="F:DNA binding"/>
    <property type="evidence" value="ECO:0007669"/>
    <property type="project" value="InterPro"/>
</dbReference>
<sequence>MTITLLNTDCMAFMATLPDKAFDLAIVDPPYGILNKTKRGSQRSPHLYSVRGEDWDYVPDKEYFDELMRVSNNQIICGGNYFSLPLSNAWIFWHKHQPISNYSVGEMLWTSFEMNTKIFDFPCYGNIGQDVVRFHPTQKPVKLYEWLLTNYAKPGQRILDTHGGSMSIAIACHNLGYDLTLCVARFEQHKAQGSLFEPEPVRTTSVQSSCI</sequence>
<evidence type="ECO:0000313" key="7">
    <source>
        <dbReference type="Proteomes" id="UP000034934"/>
    </source>
</evidence>
<dbReference type="PROSITE" id="PS00092">
    <property type="entry name" value="N6_MTASE"/>
    <property type="match status" value="1"/>
</dbReference>
<gene>
    <name evidence="6" type="ORF">UR19_C0015G0008</name>
</gene>
<dbReference type="Proteomes" id="UP000034934">
    <property type="component" value="Unassembled WGS sequence"/>
</dbReference>
<dbReference type="InterPro" id="IPR002941">
    <property type="entry name" value="DNA_methylase_N4/N6"/>
</dbReference>
<comment type="similarity">
    <text evidence="1">Belongs to the N(4)/N(6)-methyltransferase family.</text>
</comment>
<accession>A0A0G0BEA2</accession>
<dbReference type="InterPro" id="IPR002052">
    <property type="entry name" value="DNA_methylase_N6_adenine_CS"/>
</dbReference>
<evidence type="ECO:0000313" key="6">
    <source>
        <dbReference type="EMBL" id="KKP29412.1"/>
    </source>
</evidence>
<dbReference type="InterPro" id="IPR002295">
    <property type="entry name" value="N4/N6-MTase_EcoPI_Mod-like"/>
</dbReference>
<keyword evidence="4" id="KW-0949">S-adenosyl-L-methionine</keyword>
<reference evidence="6 7" key="1">
    <citation type="journal article" date="2015" name="Nature">
        <title>rRNA introns, odd ribosomes, and small enigmatic genomes across a large radiation of phyla.</title>
        <authorList>
            <person name="Brown C.T."/>
            <person name="Hug L.A."/>
            <person name="Thomas B.C."/>
            <person name="Sharon I."/>
            <person name="Castelle C.J."/>
            <person name="Singh A."/>
            <person name="Wilkins M.J."/>
            <person name="Williams K.H."/>
            <person name="Banfield J.F."/>
        </authorList>
    </citation>
    <scope>NUCLEOTIDE SEQUENCE [LARGE SCALE GENOMIC DNA]</scope>
</reference>
<dbReference type="InterPro" id="IPR029063">
    <property type="entry name" value="SAM-dependent_MTases_sf"/>
</dbReference>
<organism evidence="6 7">
    <name type="scientific">Candidatus Nomurabacteria bacterium GW2011_GWF1_31_48</name>
    <dbReference type="NCBI Taxonomy" id="1618767"/>
    <lineage>
        <taxon>Bacteria</taxon>
        <taxon>Candidatus Nomuraibacteriota</taxon>
    </lineage>
</organism>
<evidence type="ECO:0000256" key="4">
    <source>
        <dbReference type="ARBA" id="ARBA00022691"/>
    </source>
</evidence>
<dbReference type="SUPFAM" id="SSF53335">
    <property type="entry name" value="S-adenosyl-L-methionine-dependent methyltransferases"/>
    <property type="match status" value="1"/>
</dbReference>
<keyword evidence="2 6" id="KW-0489">Methyltransferase</keyword>
<dbReference type="GO" id="GO:0032259">
    <property type="term" value="P:methylation"/>
    <property type="evidence" value="ECO:0007669"/>
    <property type="project" value="UniProtKB-KW"/>
</dbReference>
<evidence type="ECO:0000256" key="2">
    <source>
        <dbReference type="ARBA" id="ARBA00022603"/>
    </source>
</evidence>
<dbReference type="AlphaFoldDB" id="A0A0G0BEA2"/>
<dbReference type="Pfam" id="PF01555">
    <property type="entry name" value="N6_N4_Mtase"/>
    <property type="match status" value="1"/>
</dbReference>
<dbReference type="Gene3D" id="3.40.50.150">
    <property type="entry name" value="Vaccinia Virus protein VP39"/>
    <property type="match status" value="1"/>
</dbReference>
<proteinExistence type="inferred from homology"/>
<evidence type="ECO:0000259" key="5">
    <source>
        <dbReference type="Pfam" id="PF01555"/>
    </source>
</evidence>
<dbReference type="PRINTS" id="PR00506">
    <property type="entry name" value="D21N6MTFRASE"/>
</dbReference>
<dbReference type="EMBL" id="LBOG01000015">
    <property type="protein sequence ID" value="KKP29412.1"/>
    <property type="molecule type" value="Genomic_DNA"/>
</dbReference>